<dbReference type="GO" id="GO:0140359">
    <property type="term" value="F:ABC-type transporter activity"/>
    <property type="evidence" value="ECO:0007669"/>
    <property type="project" value="InterPro"/>
</dbReference>
<proteinExistence type="inferred from homology"/>
<evidence type="ECO:0000256" key="5">
    <source>
        <dbReference type="ARBA" id="ARBA00022692"/>
    </source>
</evidence>
<reference evidence="10 11" key="1">
    <citation type="submission" date="2019-06" db="EMBL/GenBank/DDBJ databases">
        <title>Genome sequence of Litorilinea aerophila BAA-2444.</title>
        <authorList>
            <person name="Maclea K.S."/>
            <person name="Maurais E.G."/>
            <person name="Iannazzi L.C."/>
        </authorList>
    </citation>
    <scope>NUCLEOTIDE SEQUENCE [LARGE SCALE GENOMIC DNA]</scope>
    <source>
        <strain evidence="10 11">ATCC BAA-2444</strain>
    </source>
</reference>
<feature type="transmembrane region" description="Helical" evidence="8">
    <location>
        <begin position="355"/>
        <end position="373"/>
    </location>
</feature>
<keyword evidence="7 8" id="KW-0472">Membrane</keyword>
<evidence type="ECO:0000256" key="1">
    <source>
        <dbReference type="ARBA" id="ARBA00004651"/>
    </source>
</evidence>
<dbReference type="Pfam" id="PF12698">
    <property type="entry name" value="ABC2_membrane_3"/>
    <property type="match status" value="1"/>
</dbReference>
<dbReference type="PANTHER" id="PTHR30294:SF29">
    <property type="entry name" value="MULTIDRUG ABC TRANSPORTER PERMEASE YBHS-RELATED"/>
    <property type="match status" value="1"/>
</dbReference>
<sequence>MGSRLLAIIRKEFIQIRHDRRTLAMIVVLPVMQLLIFGYAINTVVDHIATIVLDEAEDPDSRAFIAALENSVYFDVVASARSRAELAAAIDRGEAHVGLHIPPDFGRQLLRGEAGVAQLIIDGSDPNTAQTALFAAGMVAQAVVPQLPGRAARAGGLPLAAGPVGGIDLRPVVLYNPRMLSVNFMVPGIIALILQFQTLLLTAFAIVGERERGTLEQLIVTPIKPWELMLGKILPYTATASIATAMALLAARVLFGVTVAGSLLLLALLSVIFLLGSLGTGLLVSTVSRTQAQALQTAMFIVLPSILLSGFLYPRETMPFVVQKLGLLIPMTYYLQILRGIMLKGVGLEVLWPNVWPLTVFGIIVFTLSAWRFQKRIG</sequence>
<evidence type="ECO:0000256" key="6">
    <source>
        <dbReference type="ARBA" id="ARBA00022989"/>
    </source>
</evidence>
<feature type="transmembrane region" description="Helical" evidence="8">
    <location>
        <begin position="21"/>
        <end position="41"/>
    </location>
</feature>
<evidence type="ECO:0000313" key="10">
    <source>
        <dbReference type="EMBL" id="TQE95935.1"/>
    </source>
</evidence>
<feature type="domain" description="ABC transmembrane type-2" evidence="9">
    <location>
        <begin position="136"/>
        <end position="376"/>
    </location>
</feature>
<feature type="transmembrane region" description="Helical" evidence="8">
    <location>
        <begin position="325"/>
        <end position="343"/>
    </location>
</feature>
<dbReference type="InterPro" id="IPR013525">
    <property type="entry name" value="ABC2_TM"/>
</dbReference>
<evidence type="ECO:0000313" key="11">
    <source>
        <dbReference type="Proteomes" id="UP000317371"/>
    </source>
</evidence>
<feature type="transmembrane region" description="Helical" evidence="8">
    <location>
        <begin position="253"/>
        <end position="275"/>
    </location>
</feature>
<accession>A0A540VGQ0</accession>
<dbReference type="InParanoid" id="A0A540VGQ0"/>
<keyword evidence="4" id="KW-1003">Cell membrane</keyword>
<dbReference type="RefSeq" id="WP_141609849.1">
    <property type="nucleotide sequence ID" value="NZ_VIGC02000010.1"/>
</dbReference>
<evidence type="ECO:0000256" key="4">
    <source>
        <dbReference type="ARBA" id="ARBA00022475"/>
    </source>
</evidence>
<comment type="similarity">
    <text evidence="2">Belongs to the ABC-2 integral membrane protein family.</text>
</comment>
<comment type="subcellular location">
    <subcellularLocation>
        <location evidence="1">Cell membrane</location>
        <topology evidence="1">Multi-pass membrane protein</topology>
    </subcellularLocation>
</comment>
<dbReference type="Proteomes" id="UP000317371">
    <property type="component" value="Unassembled WGS sequence"/>
</dbReference>
<dbReference type="PROSITE" id="PS51012">
    <property type="entry name" value="ABC_TM2"/>
    <property type="match status" value="1"/>
</dbReference>
<keyword evidence="5 8" id="KW-0812">Transmembrane</keyword>
<dbReference type="InterPro" id="IPR047817">
    <property type="entry name" value="ABC2_TM_bact-type"/>
</dbReference>
<evidence type="ECO:0000256" key="3">
    <source>
        <dbReference type="ARBA" id="ARBA00022448"/>
    </source>
</evidence>
<organism evidence="10 11">
    <name type="scientific">Litorilinea aerophila</name>
    <dbReference type="NCBI Taxonomy" id="1204385"/>
    <lineage>
        <taxon>Bacteria</taxon>
        <taxon>Bacillati</taxon>
        <taxon>Chloroflexota</taxon>
        <taxon>Caldilineae</taxon>
        <taxon>Caldilineales</taxon>
        <taxon>Caldilineaceae</taxon>
        <taxon>Litorilinea</taxon>
    </lineage>
</organism>
<keyword evidence="11" id="KW-1185">Reference proteome</keyword>
<evidence type="ECO:0000259" key="9">
    <source>
        <dbReference type="PROSITE" id="PS51012"/>
    </source>
</evidence>
<evidence type="ECO:0000256" key="7">
    <source>
        <dbReference type="ARBA" id="ARBA00023136"/>
    </source>
</evidence>
<dbReference type="EMBL" id="VIGC01000010">
    <property type="protein sequence ID" value="TQE95935.1"/>
    <property type="molecule type" value="Genomic_DNA"/>
</dbReference>
<gene>
    <name evidence="10" type="ORF">FKZ61_09310</name>
</gene>
<evidence type="ECO:0000256" key="2">
    <source>
        <dbReference type="ARBA" id="ARBA00007783"/>
    </source>
</evidence>
<dbReference type="FunCoup" id="A0A540VGQ0">
    <property type="interactions" value="42"/>
</dbReference>
<protein>
    <submittedName>
        <fullName evidence="10">ABC transporter permease</fullName>
    </submittedName>
</protein>
<dbReference type="GO" id="GO:0005886">
    <property type="term" value="C:plasma membrane"/>
    <property type="evidence" value="ECO:0007669"/>
    <property type="project" value="UniProtKB-SubCell"/>
</dbReference>
<name>A0A540VGQ0_9CHLR</name>
<keyword evidence="6 8" id="KW-1133">Transmembrane helix</keyword>
<dbReference type="AlphaFoldDB" id="A0A540VGQ0"/>
<comment type="caution">
    <text evidence="10">The sequence shown here is derived from an EMBL/GenBank/DDBJ whole genome shotgun (WGS) entry which is preliminary data.</text>
</comment>
<dbReference type="OrthoDB" id="9776218at2"/>
<dbReference type="Gene3D" id="3.40.1710.10">
    <property type="entry name" value="abc type-2 transporter like domain"/>
    <property type="match status" value="1"/>
</dbReference>
<feature type="transmembrane region" description="Helical" evidence="8">
    <location>
        <begin position="184"/>
        <end position="207"/>
    </location>
</feature>
<dbReference type="InterPro" id="IPR051449">
    <property type="entry name" value="ABC-2_transporter_component"/>
</dbReference>
<dbReference type="PANTHER" id="PTHR30294">
    <property type="entry name" value="MEMBRANE COMPONENT OF ABC TRANSPORTER YHHJ-RELATED"/>
    <property type="match status" value="1"/>
</dbReference>
<feature type="transmembrane region" description="Helical" evidence="8">
    <location>
        <begin position="295"/>
        <end position="313"/>
    </location>
</feature>
<evidence type="ECO:0000256" key="8">
    <source>
        <dbReference type="SAM" id="Phobius"/>
    </source>
</evidence>
<keyword evidence="3" id="KW-0813">Transport</keyword>